<keyword evidence="3" id="KW-1185">Reference proteome</keyword>
<proteinExistence type="predicted"/>
<evidence type="ECO:0000313" key="2">
    <source>
        <dbReference type="EMBL" id="GJC87504.1"/>
    </source>
</evidence>
<accession>A0AA37LWL7</accession>
<sequence>MAPPAEGGCPVRAKMALHYVQKGRNLQGARVQDPKIYQGYKYQVRRERRVGVPTAQLADCRRWHPRPRGPTQSTLGMCKDGIMPVREPDVRSPK</sequence>
<protein>
    <submittedName>
        <fullName evidence="2">Uncharacterized protein</fullName>
    </submittedName>
</protein>
<evidence type="ECO:0000313" key="3">
    <source>
        <dbReference type="Proteomes" id="UP001055172"/>
    </source>
</evidence>
<evidence type="ECO:0000256" key="1">
    <source>
        <dbReference type="SAM" id="MobiDB-lite"/>
    </source>
</evidence>
<feature type="region of interest" description="Disordered" evidence="1">
    <location>
        <begin position="62"/>
        <end position="94"/>
    </location>
</feature>
<organism evidence="2 3">
    <name type="scientific">Colletotrichum liriopes</name>
    <dbReference type="NCBI Taxonomy" id="708192"/>
    <lineage>
        <taxon>Eukaryota</taxon>
        <taxon>Fungi</taxon>
        <taxon>Dikarya</taxon>
        <taxon>Ascomycota</taxon>
        <taxon>Pezizomycotina</taxon>
        <taxon>Sordariomycetes</taxon>
        <taxon>Hypocreomycetidae</taxon>
        <taxon>Glomerellales</taxon>
        <taxon>Glomerellaceae</taxon>
        <taxon>Colletotrichum</taxon>
        <taxon>Colletotrichum spaethianum species complex</taxon>
    </lineage>
</organism>
<gene>
    <name evidence="2" type="ORF">ColLi_10342</name>
</gene>
<dbReference type="AlphaFoldDB" id="A0AA37LWL7"/>
<dbReference type="Proteomes" id="UP001055172">
    <property type="component" value="Unassembled WGS sequence"/>
</dbReference>
<comment type="caution">
    <text evidence="2">The sequence shown here is derived from an EMBL/GenBank/DDBJ whole genome shotgun (WGS) entry which is preliminary data.</text>
</comment>
<name>A0AA37LWL7_9PEZI</name>
<reference evidence="2 3" key="1">
    <citation type="submission" date="2021-07" db="EMBL/GenBank/DDBJ databases">
        <title>Genome data of Colletotrichum spaethianum.</title>
        <authorList>
            <person name="Utami Y.D."/>
            <person name="Hiruma K."/>
        </authorList>
    </citation>
    <scope>NUCLEOTIDE SEQUENCE [LARGE SCALE GENOMIC DNA]</scope>
    <source>
        <strain evidence="2 3">MAFF 242679</strain>
    </source>
</reference>
<dbReference type="EMBL" id="BPPX01000027">
    <property type="protein sequence ID" value="GJC87504.1"/>
    <property type="molecule type" value="Genomic_DNA"/>
</dbReference>